<feature type="non-terminal residue" evidence="2">
    <location>
        <position position="185"/>
    </location>
</feature>
<feature type="non-terminal residue" evidence="2">
    <location>
        <position position="1"/>
    </location>
</feature>
<evidence type="ECO:0000313" key="2">
    <source>
        <dbReference type="EMBL" id="CAI9544270.1"/>
    </source>
</evidence>
<keyword evidence="1" id="KW-1133">Transmembrane helix</keyword>
<keyword evidence="1" id="KW-0472">Membrane</keyword>
<evidence type="ECO:0000313" key="3">
    <source>
        <dbReference type="Proteomes" id="UP001162483"/>
    </source>
</evidence>
<reference evidence="2" key="1">
    <citation type="submission" date="2023-05" db="EMBL/GenBank/DDBJ databases">
        <authorList>
            <person name="Stuckert A."/>
        </authorList>
    </citation>
    <scope>NUCLEOTIDE SEQUENCE</scope>
</reference>
<evidence type="ECO:0000256" key="1">
    <source>
        <dbReference type="SAM" id="Phobius"/>
    </source>
</evidence>
<dbReference type="Proteomes" id="UP001162483">
    <property type="component" value="Unassembled WGS sequence"/>
</dbReference>
<organism evidence="2 3">
    <name type="scientific">Staurois parvus</name>
    <dbReference type="NCBI Taxonomy" id="386267"/>
    <lineage>
        <taxon>Eukaryota</taxon>
        <taxon>Metazoa</taxon>
        <taxon>Chordata</taxon>
        <taxon>Craniata</taxon>
        <taxon>Vertebrata</taxon>
        <taxon>Euteleostomi</taxon>
        <taxon>Amphibia</taxon>
        <taxon>Batrachia</taxon>
        <taxon>Anura</taxon>
        <taxon>Neobatrachia</taxon>
        <taxon>Ranoidea</taxon>
        <taxon>Ranidae</taxon>
        <taxon>Staurois</taxon>
    </lineage>
</organism>
<protein>
    <submittedName>
        <fullName evidence="2">Uncharacterized protein</fullName>
    </submittedName>
</protein>
<dbReference type="EMBL" id="CATNWA010002982">
    <property type="protein sequence ID" value="CAI9544270.1"/>
    <property type="molecule type" value="Genomic_DNA"/>
</dbReference>
<keyword evidence="3" id="KW-1185">Reference proteome</keyword>
<name>A0ABN9B9L4_9NEOB</name>
<gene>
    <name evidence="2" type="ORF">SPARVUS_LOCUS2445009</name>
</gene>
<feature type="transmembrane region" description="Helical" evidence="1">
    <location>
        <begin position="117"/>
        <end position="138"/>
    </location>
</feature>
<sequence>LNITIHTEENNLTCGTVYSKPDPVFTTFTAIDVGDAIELRIKKEKDELHIRADEIQVFINSNLTCEVRNITEWADEDIVFCKTERDSSKKIDVTKIEVKVVLGNYIKKLDKVAGVYVYMYILLVIPVLLVVVIATCVITRHKSSQLSEQQRRQLVQMEWDIRQEIRDGFAELQMDREVVNFEALG</sequence>
<comment type="caution">
    <text evidence="2">The sequence shown here is derived from an EMBL/GenBank/DDBJ whole genome shotgun (WGS) entry which is preliminary data.</text>
</comment>
<accession>A0ABN9B9L4</accession>
<proteinExistence type="predicted"/>
<keyword evidence="1" id="KW-0812">Transmembrane</keyword>